<organism evidence="3 4">
    <name type="scientific">Ceutorhynchus assimilis</name>
    <name type="common">cabbage seed weevil</name>
    <dbReference type="NCBI Taxonomy" id="467358"/>
    <lineage>
        <taxon>Eukaryota</taxon>
        <taxon>Metazoa</taxon>
        <taxon>Ecdysozoa</taxon>
        <taxon>Arthropoda</taxon>
        <taxon>Hexapoda</taxon>
        <taxon>Insecta</taxon>
        <taxon>Pterygota</taxon>
        <taxon>Neoptera</taxon>
        <taxon>Endopterygota</taxon>
        <taxon>Coleoptera</taxon>
        <taxon>Polyphaga</taxon>
        <taxon>Cucujiformia</taxon>
        <taxon>Curculionidae</taxon>
        <taxon>Ceutorhynchinae</taxon>
        <taxon>Ceutorhynchus</taxon>
    </lineage>
</organism>
<keyword evidence="4" id="KW-1185">Reference proteome</keyword>
<reference evidence="3" key="1">
    <citation type="submission" date="2022-01" db="EMBL/GenBank/DDBJ databases">
        <authorList>
            <person name="King R."/>
        </authorList>
    </citation>
    <scope>NUCLEOTIDE SEQUENCE</scope>
</reference>
<feature type="coiled-coil region" evidence="1">
    <location>
        <begin position="383"/>
        <end position="410"/>
    </location>
</feature>
<evidence type="ECO:0000313" key="4">
    <source>
        <dbReference type="Proteomes" id="UP001152799"/>
    </source>
</evidence>
<gene>
    <name evidence="3" type="ORF">CEUTPL_LOCUS11587</name>
</gene>
<evidence type="ECO:0000256" key="1">
    <source>
        <dbReference type="SAM" id="Coils"/>
    </source>
</evidence>
<name>A0A9N9MV61_9CUCU</name>
<dbReference type="EMBL" id="OU892283">
    <property type="protein sequence ID" value="CAG9771145.1"/>
    <property type="molecule type" value="Genomic_DNA"/>
</dbReference>
<keyword evidence="1" id="KW-0175">Coiled coil</keyword>
<dbReference type="AlphaFoldDB" id="A0A9N9MV61"/>
<evidence type="ECO:0000313" key="3">
    <source>
        <dbReference type="EMBL" id="CAG9771145.1"/>
    </source>
</evidence>
<accession>A0A9N9MV61</accession>
<protein>
    <submittedName>
        <fullName evidence="3">Uncharacterized protein</fullName>
    </submittedName>
</protein>
<feature type="coiled-coil region" evidence="1">
    <location>
        <begin position="66"/>
        <end position="350"/>
    </location>
</feature>
<feature type="region of interest" description="Disordered" evidence="2">
    <location>
        <begin position="418"/>
        <end position="437"/>
    </location>
</feature>
<evidence type="ECO:0000256" key="2">
    <source>
        <dbReference type="SAM" id="MobiDB-lite"/>
    </source>
</evidence>
<sequence>MALNCSIYQSECLFKRRPNAKDGEIFGTKCDVCQVTVCKECANFTASEIDALYVQNRTILFFCEGCKASLSDMEQLSKKFDQLKKDHLESDLEDLKSSFQEENRRLENISKAKDDQIKRLQKSSQCMDLEVIEAEQNFESTIKAQQMELKQRNNKLLELTRKNTELSKELKLISKKFADLQSEIMELNNLNNTLLKNISSLSQENDKYVQVSMNLRKKENANKHEDELSTLQETIESLEKKIREKDKYLERLKRNSQVFEEEVSNAEKTLVLQLKKLNKRNTALEEEIKEIKSSKEKINAELESARDAKQVLEVKIKELTALNRDMVVTIETLEKDNQAYLKETKEIQLKLLSIQTVNNVEQQSYETDMDKVRKMSESMLTSIKVLESENQQYSCEINRLEDIIRKLKSVNAILPLETNRHSNGDAGQANAKPENNSHIPYSEQVLRKEDKRNKILILCDEAGRGLNGLLEKKLKQDYCVQCIIKPGAPYVDVIHNMEQLVKDFTKSDCVIVLAGSNEFQQGYPATDKFVIAKRINSFFQKFYSFAKKVNQVSEGRFLLLNCLIKAKKGKKFENIAELIKLNLKEKNEKNLIFVPTISREEFFNVVNKTQPSTRSTPKTSNLNFLEPIRAITNSP</sequence>
<dbReference type="OrthoDB" id="6784086at2759"/>
<proteinExistence type="predicted"/>
<dbReference type="Proteomes" id="UP001152799">
    <property type="component" value="Chromosome 7"/>
</dbReference>